<dbReference type="Pfam" id="PF02746">
    <property type="entry name" value="MR_MLE_N"/>
    <property type="match status" value="1"/>
</dbReference>
<feature type="domain" description="Mandelate racemase/muconate lactonizing enzyme C-terminal" evidence="2">
    <location>
        <begin position="171"/>
        <end position="267"/>
    </location>
</feature>
<evidence type="ECO:0000313" key="3">
    <source>
        <dbReference type="EMBL" id="AMY09423.1"/>
    </source>
</evidence>
<gene>
    <name evidence="3" type="primary">dgoD_2</name>
    <name evidence="3" type="ORF">LuPra_02640</name>
</gene>
<proteinExistence type="predicted"/>
<dbReference type="InterPro" id="IPR036849">
    <property type="entry name" value="Enolase-like_C_sf"/>
</dbReference>
<keyword evidence="1 3" id="KW-0456">Lyase</keyword>
<dbReference type="InterPro" id="IPR029017">
    <property type="entry name" value="Enolase-like_N"/>
</dbReference>
<keyword evidence="4" id="KW-1185">Reference proteome</keyword>
<dbReference type="SFLD" id="SFLDG00179">
    <property type="entry name" value="mandelate_racemase"/>
    <property type="match status" value="1"/>
</dbReference>
<name>A0A143PMI7_LUTPR</name>
<dbReference type="PANTHER" id="PTHR48080:SF2">
    <property type="entry name" value="D-GALACTONATE DEHYDRATASE"/>
    <property type="match status" value="1"/>
</dbReference>
<evidence type="ECO:0000259" key="2">
    <source>
        <dbReference type="SMART" id="SM00922"/>
    </source>
</evidence>
<dbReference type="STRING" id="1855912.LuPra_02640"/>
<reference evidence="4" key="2">
    <citation type="submission" date="2016-04" db="EMBL/GenBank/DDBJ databases">
        <title>First Complete Genome Sequence of a Subdivision 6 Acidobacterium.</title>
        <authorList>
            <person name="Huang S."/>
            <person name="Vieira S."/>
            <person name="Bunk B."/>
            <person name="Riedel T."/>
            <person name="Sproeer C."/>
            <person name="Overmann J."/>
        </authorList>
    </citation>
    <scope>NUCLEOTIDE SEQUENCE [LARGE SCALE GENOMIC DNA]</scope>
    <source>
        <strain evidence="4">DSM 100886 HEG_-6_39</strain>
    </source>
</reference>
<dbReference type="SFLD" id="SFLDS00001">
    <property type="entry name" value="Enolase"/>
    <property type="match status" value="1"/>
</dbReference>
<dbReference type="GO" id="GO:0008869">
    <property type="term" value="F:galactonate dehydratase activity"/>
    <property type="evidence" value="ECO:0007669"/>
    <property type="project" value="UniProtKB-EC"/>
</dbReference>
<organism evidence="3 4">
    <name type="scientific">Luteitalea pratensis</name>
    <dbReference type="NCBI Taxonomy" id="1855912"/>
    <lineage>
        <taxon>Bacteria</taxon>
        <taxon>Pseudomonadati</taxon>
        <taxon>Acidobacteriota</taxon>
        <taxon>Vicinamibacteria</taxon>
        <taxon>Vicinamibacterales</taxon>
        <taxon>Vicinamibacteraceae</taxon>
        <taxon>Luteitalea</taxon>
    </lineage>
</organism>
<sequence length="402" mass="42898">MNGTSIARVEAFAIRLPRDSSRASGTAGSPVTLDPSSRTRYRRAATYPTVYSDDLETMLVRVETSDGVVGWGEAQAPVGPEIPRTIIEVLLGPLAIGEDALAPERLWSRLYSAMRVRGHTGGFLLDAIAAIDIAVWDICGKTSGQPVARLLGGPCHDPVPCYVSGLHGDSVEARVEEAQHLRAGGAGAFKLFLSHGERECLDTVRALREALGSDVGLAVDALWRLDETRALRFAHALAAFDVLWLEAPLAPEDVRGHARLARRSPVRLALGESYRTRFEVLPYFERGAIGVLQPDLGRSGITEARKLAVLADTHQVPVAPHVSIGLGPQIAAAIHFAAATPNLLLLECNPGVFELSARLAHDALEWSVAGVPVGREPGLGVRIDEDAVRRVAVGTAVATASR</sequence>
<dbReference type="KEGG" id="abac:LuPra_02640"/>
<dbReference type="OrthoDB" id="9775391at2"/>
<dbReference type="AlphaFoldDB" id="A0A143PMI7"/>
<dbReference type="CDD" id="cd03316">
    <property type="entry name" value="MR_like"/>
    <property type="match status" value="1"/>
</dbReference>
<dbReference type="EMBL" id="CP015136">
    <property type="protein sequence ID" value="AMY09423.1"/>
    <property type="molecule type" value="Genomic_DNA"/>
</dbReference>
<dbReference type="PANTHER" id="PTHR48080">
    <property type="entry name" value="D-GALACTONATE DEHYDRATASE-RELATED"/>
    <property type="match status" value="1"/>
</dbReference>
<accession>A0A143PMI7</accession>
<protein>
    <submittedName>
        <fullName evidence="3">D-galactonate dehydratase</fullName>
        <ecNumber evidence="3">4.2.1.6</ecNumber>
    </submittedName>
</protein>
<dbReference type="SMART" id="SM00922">
    <property type="entry name" value="MR_MLE"/>
    <property type="match status" value="1"/>
</dbReference>
<reference evidence="3 4" key="1">
    <citation type="journal article" date="2016" name="Genome Announc.">
        <title>First Complete Genome Sequence of a Subdivision 6 Acidobacterium Strain.</title>
        <authorList>
            <person name="Huang S."/>
            <person name="Vieira S."/>
            <person name="Bunk B."/>
            <person name="Riedel T."/>
            <person name="Sproer C."/>
            <person name="Overmann J."/>
        </authorList>
    </citation>
    <scope>NUCLEOTIDE SEQUENCE [LARGE SCALE GENOMIC DNA]</scope>
    <source>
        <strain evidence="4">DSM 100886 HEG_-6_39</strain>
    </source>
</reference>
<evidence type="ECO:0000313" key="4">
    <source>
        <dbReference type="Proteomes" id="UP000076079"/>
    </source>
</evidence>
<dbReference type="InterPro" id="IPR034593">
    <property type="entry name" value="DgoD-like"/>
</dbReference>
<dbReference type="SUPFAM" id="SSF54826">
    <property type="entry name" value="Enolase N-terminal domain-like"/>
    <property type="match status" value="1"/>
</dbReference>
<dbReference type="EC" id="4.2.1.6" evidence="3"/>
<dbReference type="InterPro" id="IPR029065">
    <property type="entry name" value="Enolase_C-like"/>
</dbReference>
<dbReference type="Pfam" id="PF13378">
    <property type="entry name" value="MR_MLE_C"/>
    <property type="match status" value="1"/>
</dbReference>
<dbReference type="SUPFAM" id="SSF51604">
    <property type="entry name" value="Enolase C-terminal domain-like"/>
    <property type="match status" value="1"/>
</dbReference>
<evidence type="ECO:0000256" key="1">
    <source>
        <dbReference type="ARBA" id="ARBA00023239"/>
    </source>
</evidence>
<dbReference type="InterPro" id="IPR013341">
    <property type="entry name" value="Mandelate_racemase_N_dom"/>
</dbReference>
<dbReference type="Gene3D" id="3.30.390.10">
    <property type="entry name" value="Enolase-like, N-terminal domain"/>
    <property type="match status" value="1"/>
</dbReference>
<dbReference type="Proteomes" id="UP000076079">
    <property type="component" value="Chromosome"/>
</dbReference>
<dbReference type="InterPro" id="IPR013342">
    <property type="entry name" value="Mandelate_racemase_C"/>
</dbReference>
<dbReference type="Gene3D" id="3.20.20.120">
    <property type="entry name" value="Enolase-like C-terminal domain"/>
    <property type="match status" value="1"/>
</dbReference>
<dbReference type="RefSeq" id="WP_110171170.1">
    <property type="nucleotide sequence ID" value="NZ_CP015136.1"/>
</dbReference>